<reference evidence="8 9" key="1">
    <citation type="submission" date="2017-12" db="EMBL/GenBank/DDBJ databases">
        <title>Anaerobic carbon monoxide metabolism by Pleomorphomonas carboxyditropha sp. nov., a new mesophilic hydrogenogenic carboxidotroph.</title>
        <authorList>
            <person name="Esquivel-Elizondo S."/>
            <person name="Krajmalnik-Brown R."/>
        </authorList>
    </citation>
    <scope>NUCLEOTIDE SEQUENCE [LARGE SCALE GENOMIC DNA]</scope>
    <source>
        <strain evidence="8 9">R5-392</strain>
    </source>
</reference>
<dbReference type="NCBIfam" id="NF003699">
    <property type="entry name" value="PRK05312.1"/>
    <property type="match status" value="1"/>
</dbReference>
<keyword evidence="7" id="KW-0862">Zinc</keyword>
<feature type="binding site" evidence="7">
    <location>
        <position position="299"/>
    </location>
    <ligand>
        <name>substrate</name>
    </ligand>
</feature>
<dbReference type="PANTHER" id="PTHR30004">
    <property type="entry name" value="4-HYDROXYTHREONINE-4-PHOSPHATE DEHYDROGENASE"/>
    <property type="match status" value="1"/>
</dbReference>
<comment type="cofactor">
    <cofactor evidence="7">
        <name>Zn(2+)</name>
        <dbReference type="ChEBI" id="CHEBI:29105"/>
    </cofactor>
    <cofactor evidence="7">
        <name>Mg(2+)</name>
        <dbReference type="ChEBI" id="CHEBI:18420"/>
    </cofactor>
    <cofactor evidence="7">
        <name>Co(2+)</name>
        <dbReference type="ChEBI" id="CHEBI:48828"/>
    </cofactor>
    <text evidence="7">Binds 1 divalent metal cation per subunit. Can use ions such as Zn(2+), Mg(2+) or Co(2+).</text>
</comment>
<keyword evidence="7" id="KW-0170">Cobalt</keyword>
<comment type="pathway">
    <text evidence="7">Cofactor biosynthesis; pyridoxine 5'-phosphate biosynthesis; pyridoxine 5'-phosphate from D-erythrose 4-phosphate: step 4/5.</text>
</comment>
<feature type="binding site" evidence="7">
    <location>
        <position position="281"/>
    </location>
    <ligand>
        <name>substrate</name>
    </ligand>
</feature>
<dbReference type="GO" id="GO:0051287">
    <property type="term" value="F:NAD binding"/>
    <property type="evidence" value="ECO:0007669"/>
    <property type="project" value="InterPro"/>
</dbReference>
<dbReference type="GO" id="GO:0050570">
    <property type="term" value="F:4-hydroxythreonine-4-phosphate dehydrogenase activity"/>
    <property type="evidence" value="ECO:0007669"/>
    <property type="project" value="UniProtKB-UniRule"/>
</dbReference>
<feature type="binding site" evidence="7">
    <location>
        <position position="138"/>
    </location>
    <ligand>
        <name>substrate</name>
    </ligand>
</feature>
<evidence type="ECO:0000256" key="6">
    <source>
        <dbReference type="ARBA" id="ARBA00023096"/>
    </source>
</evidence>
<feature type="binding site" evidence="7">
    <location>
        <position position="218"/>
    </location>
    <ligand>
        <name>a divalent metal cation</name>
        <dbReference type="ChEBI" id="CHEBI:60240"/>
        <note>ligand shared between dimeric partners</note>
    </ligand>
</feature>
<evidence type="ECO:0000256" key="2">
    <source>
        <dbReference type="ARBA" id="ARBA00022723"/>
    </source>
</evidence>
<comment type="subunit">
    <text evidence="7">Homodimer.</text>
</comment>
<dbReference type="GO" id="GO:0042823">
    <property type="term" value="P:pyridoxal phosphate biosynthetic process"/>
    <property type="evidence" value="ECO:0007669"/>
    <property type="project" value="UniProtKB-UniRule"/>
</dbReference>
<dbReference type="Gene3D" id="3.40.718.10">
    <property type="entry name" value="Isopropylmalate Dehydrogenase"/>
    <property type="match status" value="1"/>
</dbReference>
<dbReference type="InterPro" id="IPR005255">
    <property type="entry name" value="PdxA_fam"/>
</dbReference>
<dbReference type="EMBL" id="PJNW01000001">
    <property type="protein sequence ID" value="PKR91317.1"/>
    <property type="molecule type" value="Genomic_DNA"/>
</dbReference>
<comment type="subcellular location">
    <subcellularLocation>
        <location evidence="7">Cytoplasm</location>
    </subcellularLocation>
</comment>
<name>A0A1I4U7F3_9HYPH</name>
<feature type="binding site" evidence="7">
    <location>
        <position position="290"/>
    </location>
    <ligand>
        <name>substrate</name>
    </ligand>
</feature>
<dbReference type="InterPro" id="IPR037510">
    <property type="entry name" value="PdxA"/>
</dbReference>
<feature type="binding site" evidence="7">
    <location>
        <position position="137"/>
    </location>
    <ligand>
        <name>substrate</name>
    </ligand>
</feature>
<dbReference type="Pfam" id="PF04166">
    <property type="entry name" value="PdxA"/>
    <property type="match status" value="1"/>
</dbReference>
<evidence type="ECO:0000256" key="7">
    <source>
        <dbReference type="HAMAP-Rule" id="MF_00536"/>
    </source>
</evidence>
<comment type="miscellaneous">
    <text evidence="7">The active site is located at the dimer interface.</text>
</comment>
<evidence type="ECO:0000313" key="8">
    <source>
        <dbReference type="EMBL" id="PKR91317.1"/>
    </source>
</evidence>
<keyword evidence="3 7" id="KW-0521">NADP</keyword>
<dbReference type="HAMAP" id="MF_00536">
    <property type="entry name" value="PdxA"/>
    <property type="match status" value="1"/>
</dbReference>
<protein>
    <recommendedName>
        <fullName evidence="7">4-hydroxythreonine-4-phosphate dehydrogenase</fullName>
        <ecNumber evidence="7">1.1.1.262</ecNumber>
    </recommendedName>
    <alternativeName>
        <fullName evidence="7">4-(phosphohydroxy)-L-threonine dehydrogenase</fullName>
    </alternativeName>
</protein>
<dbReference type="PANTHER" id="PTHR30004:SF6">
    <property type="entry name" value="D-THREONATE 4-PHOSPHATE DEHYDROGENASE"/>
    <property type="match status" value="1"/>
</dbReference>
<dbReference type="OrthoDB" id="9801783at2"/>
<dbReference type="GO" id="GO:0008270">
    <property type="term" value="F:zinc ion binding"/>
    <property type="evidence" value="ECO:0007669"/>
    <property type="project" value="UniProtKB-UniRule"/>
</dbReference>
<keyword evidence="9" id="KW-1185">Reference proteome</keyword>
<organism evidence="8 9">
    <name type="scientific">Pleomorphomonas diazotrophica</name>
    <dbReference type="NCBI Taxonomy" id="1166257"/>
    <lineage>
        <taxon>Bacteria</taxon>
        <taxon>Pseudomonadati</taxon>
        <taxon>Pseudomonadota</taxon>
        <taxon>Alphaproteobacteria</taxon>
        <taxon>Hyphomicrobiales</taxon>
        <taxon>Pleomorphomonadaceae</taxon>
        <taxon>Pleomorphomonas</taxon>
    </lineage>
</organism>
<comment type="function">
    <text evidence="7">Catalyzes the NAD(P)-dependent oxidation of 4-(phosphooxy)-L-threonine (HTP) into 2-amino-3-oxo-4-(phosphooxy)butyric acid which spontaneously decarboxylates to form 3-amino-2-oxopropyl phosphate (AHAP).</text>
</comment>
<feature type="binding site" evidence="7">
    <location>
        <position position="273"/>
    </location>
    <ligand>
        <name>a divalent metal cation</name>
        <dbReference type="ChEBI" id="CHEBI:60240"/>
        <note>ligand shared between dimeric partners</note>
    </ligand>
</feature>
<dbReference type="GO" id="GO:0000287">
    <property type="term" value="F:magnesium ion binding"/>
    <property type="evidence" value="ECO:0007669"/>
    <property type="project" value="UniProtKB-UniRule"/>
</dbReference>
<comment type="similarity">
    <text evidence="7">Belongs to the PdxA family.</text>
</comment>
<gene>
    <name evidence="7" type="primary">pdxA</name>
    <name evidence="8" type="ORF">CXZ10_00385</name>
</gene>
<sequence length="338" mass="35757">MPRLPLALSIGEPAGIGAEIIAKAWLLRREKELPPFYVLGDPTFVESRLGRLGLDVPIVSVVPEVVLGAFAEALPVFDLGQPIEDRPGELSGATAAATIAAIETAVRHVRDGRASGIVTAPIQKSNLYAAGFKFPGHTEFLGELARQLWPHAPHEPVMMLAGPELATVPVTVHIALKDVPEMLTGEMIVETGRIVDREMKAKFGLARPRLAVAGINPHAGEGGAMGREDMDIVAPAVARLRAEGIDARGPLPSDTLFHAAARKTYDVVLAMYHDQALIPVKTIAFDETVNVTLGLPFVRTSPDHGTALDIASEGKADPSSLTAALRMAGRMAAVRGAA</sequence>
<dbReference type="SUPFAM" id="SSF53659">
    <property type="entry name" value="Isocitrate/Isopropylmalate dehydrogenase-like"/>
    <property type="match status" value="1"/>
</dbReference>
<keyword evidence="6 7" id="KW-0664">Pyridoxine biosynthesis</keyword>
<evidence type="ECO:0000256" key="1">
    <source>
        <dbReference type="ARBA" id="ARBA00022490"/>
    </source>
</evidence>
<keyword evidence="1 7" id="KW-0963">Cytoplasm</keyword>
<dbReference type="GO" id="GO:0008615">
    <property type="term" value="P:pyridoxine biosynthetic process"/>
    <property type="evidence" value="ECO:0007669"/>
    <property type="project" value="UniProtKB-UniRule"/>
</dbReference>
<comment type="catalytic activity">
    <reaction evidence="7">
        <text>4-(phosphooxy)-L-threonine + NAD(+) = 3-amino-2-oxopropyl phosphate + CO2 + NADH</text>
        <dbReference type="Rhea" id="RHEA:32275"/>
        <dbReference type="ChEBI" id="CHEBI:16526"/>
        <dbReference type="ChEBI" id="CHEBI:57279"/>
        <dbReference type="ChEBI" id="CHEBI:57540"/>
        <dbReference type="ChEBI" id="CHEBI:57945"/>
        <dbReference type="ChEBI" id="CHEBI:58452"/>
        <dbReference type="EC" id="1.1.1.262"/>
    </reaction>
</comment>
<keyword evidence="2 7" id="KW-0479">Metal-binding</keyword>
<dbReference type="UniPathway" id="UPA00244">
    <property type="reaction ID" value="UER00312"/>
</dbReference>
<dbReference type="GO" id="GO:0005737">
    <property type="term" value="C:cytoplasm"/>
    <property type="evidence" value="ECO:0007669"/>
    <property type="project" value="UniProtKB-SubCell"/>
</dbReference>
<keyword evidence="5 7" id="KW-0520">NAD</keyword>
<evidence type="ECO:0000313" key="9">
    <source>
        <dbReference type="Proteomes" id="UP000233491"/>
    </source>
</evidence>
<dbReference type="NCBIfam" id="TIGR00557">
    <property type="entry name" value="pdxA"/>
    <property type="match status" value="1"/>
</dbReference>
<keyword evidence="7" id="KW-0460">Magnesium</keyword>
<dbReference type="RefSeq" id="WP_101287082.1">
    <property type="nucleotide sequence ID" value="NZ_FOUQ01000007.1"/>
</dbReference>
<dbReference type="GO" id="GO:0050897">
    <property type="term" value="F:cobalt ion binding"/>
    <property type="evidence" value="ECO:0007669"/>
    <property type="project" value="UniProtKB-UniRule"/>
</dbReference>
<evidence type="ECO:0000256" key="5">
    <source>
        <dbReference type="ARBA" id="ARBA00023027"/>
    </source>
</evidence>
<dbReference type="AlphaFoldDB" id="A0A1I4U7F3"/>
<dbReference type="EC" id="1.1.1.262" evidence="7"/>
<accession>A0A1I4U7F3</accession>
<evidence type="ECO:0000256" key="4">
    <source>
        <dbReference type="ARBA" id="ARBA00023002"/>
    </source>
</evidence>
<dbReference type="Proteomes" id="UP000233491">
    <property type="component" value="Unassembled WGS sequence"/>
</dbReference>
<proteinExistence type="inferred from homology"/>
<comment type="caution">
    <text evidence="8">The sequence shown here is derived from an EMBL/GenBank/DDBJ whole genome shotgun (WGS) entry which is preliminary data.</text>
</comment>
<keyword evidence="4 7" id="KW-0560">Oxidoreductase</keyword>
<evidence type="ECO:0000256" key="3">
    <source>
        <dbReference type="ARBA" id="ARBA00022857"/>
    </source>
</evidence>
<feature type="binding site" evidence="7">
    <location>
        <position position="173"/>
    </location>
    <ligand>
        <name>a divalent metal cation</name>
        <dbReference type="ChEBI" id="CHEBI:60240"/>
        <note>ligand shared between dimeric partners</note>
    </ligand>
</feature>